<dbReference type="GO" id="GO:0005615">
    <property type="term" value="C:extracellular space"/>
    <property type="evidence" value="ECO:0007669"/>
    <property type="project" value="TreeGrafter"/>
</dbReference>
<dbReference type="InterPro" id="IPR029058">
    <property type="entry name" value="AB_hydrolase_fold"/>
</dbReference>
<keyword evidence="8" id="KW-1185">Reference proteome</keyword>
<accession>A0A8J9VF75</accession>
<dbReference type="Gene3D" id="3.40.50.1820">
    <property type="entry name" value="alpha/beta hydrolase"/>
    <property type="match status" value="1"/>
</dbReference>
<dbReference type="GO" id="GO:0016042">
    <property type="term" value="P:lipid catabolic process"/>
    <property type="evidence" value="ECO:0007669"/>
    <property type="project" value="TreeGrafter"/>
</dbReference>
<gene>
    <name evidence="7" type="ORF">BINO364_LOCUS4772</name>
</gene>
<evidence type="ECO:0000256" key="4">
    <source>
        <dbReference type="RuleBase" id="RU004262"/>
    </source>
</evidence>
<dbReference type="SUPFAM" id="SSF53474">
    <property type="entry name" value="alpha/beta-Hydrolases"/>
    <property type="match status" value="1"/>
</dbReference>
<feature type="chain" id="PRO_5035421395" description="Lipase domain-containing protein" evidence="5">
    <location>
        <begin position="17"/>
        <end position="328"/>
    </location>
</feature>
<dbReference type="OrthoDB" id="199913at2759"/>
<keyword evidence="3" id="KW-0964">Secreted</keyword>
<dbReference type="PRINTS" id="PR00821">
    <property type="entry name" value="TAGLIPASE"/>
</dbReference>
<name>A0A8J9VF75_9NEOP</name>
<evidence type="ECO:0000313" key="7">
    <source>
        <dbReference type="EMBL" id="CAH0718255.1"/>
    </source>
</evidence>
<feature type="domain" description="Lipase" evidence="6">
    <location>
        <begin position="59"/>
        <end position="306"/>
    </location>
</feature>
<dbReference type="Proteomes" id="UP000838878">
    <property type="component" value="Chromosome 12"/>
</dbReference>
<organism evidence="7 8">
    <name type="scientific">Brenthis ino</name>
    <name type="common">lesser marbled fritillary</name>
    <dbReference type="NCBI Taxonomy" id="405034"/>
    <lineage>
        <taxon>Eukaryota</taxon>
        <taxon>Metazoa</taxon>
        <taxon>Ecdysozoa</taxon>
        <taxon>Arthropoda</taxon>
        <taxon>Hexapoda</taxon>
        <taxon>Insecta</taxon>
        <taxon>Pterygota</taxon>
        <taxon>Neoptera</taxon>
        <taxon>Endopterygota</taxon>
        <taxon>Lepidoptera</taxon>
        <taxon>Glossata</taxon>
        <taxon>Ditrysia</taxon>
        <taxon>Papilionoidea</taxon>
        <taxon>Nymphalidae</taxon>
        <taxon>Heliconiinae</taxon>
        <taxon>Argynnini</taxon>
        <taxon>Brenthis</taxon>
    </lineage>
</organism>
<protein>
    <recommendedName>
        <fullName evidence="6">Lipase domain-containing protein</fullName>
    </recommendedName>
</protein>
<proteinExistence type="inferred from homology"/>
<dbReference type="EMBL" id="OV170232">
    <property type="protein sequence ID" value="CAH0718255.1"/>
    <property type="molecule type" value="Genomic_DNA"/>
</dbReference>
<sequence>MKSLLCFLVLVCAAVAVPLENVEEQYQRFVQVPGGDGEMHLVDLEEQPDYELLQDIERNPANNQYLLFTRRNPRLSQTLIINDANSITSSNFNARVPTVVVVHGWLSNQNTDINPVIRNAYLDKSDVNVIVMDWRRLAMSTYPTAVAGVPAVGRGLGQFLAFLNRVTGAPFNTMHLVGFSLGAHIVGNAGRELGGRAARVTGLDPAGPLWGANTNRLRPTDGVYVEAIHTNGGYMGLGIRFAVANADFFPNGGYFQPGCYTSVCNHNRAWELFASTVTNNHLVGRQCSNMLEVSLNTCRGSNLNMGNDNLTKTGNGLYRLNTNRRYPY</sequence>
<dbReference type="CDD" id="cd00707">
    <property type="entry name" value="Pancreat_lipase_like"/>
    <property type="match status" value="1"/>
</dbReference>
<dbReference type="GO" id="GO:0017171">
    <property type="term" value="F:serine hydrolase activity"/>
    <property type="evidence" value="ECO:0007669"/>
    <property type="project" value="TreeGrafter"/>
</dbReference>
<feature type="non-terminal residue" evidence="7">
    <location>
        <position position="328"/>
    </location>
</feature>
<comment type="subcellular location">
    <subcellularLocation>
        <location evidence="1">Secreted</location>
    </subcellularLocation>
</comment>
<dbReference type="Pfam" id="PF00151">
    <property type="entry name" value="Lipase"/>
    <property type="match status" value="1"/>
</dbReference>
<dbReference type="InterPro" id="IPR033906">
    <property type="entry name" value="Lipase_N"/>
</dbReference>
<dbReference type="GO" id="GO:0016298">
    <property type="term" value="F:lipase activity"/>
    <property type="evidence" value="ECO:0007669"/>
    <property type="project" value="InterPro"/>
</dbReference>
<evidence type="ECO:0000256" key="3">
    <source>
        <dbReference type="ARBA" id="ARBA00022525"/>
    </source>
</evidence>
<dbReference type="PANTHER" id="PTHR11610:SF173">
    <property type="entry name" value="LIPASE DOMAIN-CONTAINING PROTEIN-RELATED"/>
    <property type="match status" value="1"/>
</dbReference>
<dbReference type="AlphaFoldDB" id="A0A8J9VF75"/>
<dbReference type="InterPro" id="IPR000734">
    <property type="entry name" value="TAG_lipase"/>
</dbReference>
<dbReference type="InterPro" id="IPR013818">
    <property type="entry name" value="Lipase"/>
</dbReference>
<evidence type="ECO:0000256" key="2">
    <source>
        <dbReference type="ARBA" id="ARBA00010701"/>
    </source>
</evidence>
<evidence type="ECO:0000256" key="1">
    <source>
        <dbReference type="ARBA" id="ARBA00004613"/>
    </source>
</evidence>
<reference evidence="7" key="1">
    <citation type="submission" date="2021-12" db="EMBL/GenBank/DDBJ databases">
        <authorList>
            <person name="Martin H S."/>
        </authorList>
    </citation>
    <scope>NUCLEOTIDE SEQUENCE</scope>
</reference>
<comment type="similarity">
    <text evidence="2 4">Belongs to the AB hydrolase superfamily. Lipase family.</text>
</comment>
<evidence type="ECO:0000313" key="8">
    <source>
        <dbReference type="Proteomes" id="UP000838878"/>
    </source>
</evidence>
<evidence type="ECO:0000259" key="6">
    <source>
        <dbReference type="Pfam" id="PF00151"/>
    </source>
</evidence>
<feature type="signal peptide" evidence="5">
    <location>
        <begin position="1"/>
        <end position="16"/>
    </location>
</feature>
<dbReference type="PANTHER" id="PTHR11610">
    <property type="entry name" value="LIPASE"/>
    <property type="match status" value="1"/>
</dbReference>
<keyword evidence="5" id="KW-0732">Signal</keyword>
<evidence type="ECO:0000256" key="5">
    <source>
        <dbReference type="SAM" id="SignalP"/>
    </source>
</evidence>